<dbReference type="SUPFAM" id="SSF55073">
    <property type="entry name" value="Nucleotide cyclase"/>
    <property type="match status" value="1"/>
</dbReference>
<dbReference type="InterPro" id="IPR050706">
    <property type="entry name" value="Cyclic-di-GMP_PDE-like"/>
</dbReference>
<dbReference type="SUPFAM" id="SSF141868">
    <property type="entry name" value="EAL domain-like"/>
    <property type="match status" value="1"/>
</dbReference>
<keyword evidence="2" id="KW-0472">Membrane</keyword>
<feature type="transmembrane region" description="Helical" evidence="2">
    <location>
        <begin position="85"/>
        <end position="107"/>
    </location>
</feature>
<dbReference type="Pfam" id="PF00563">
    <property type="entry name" value="EAL"/>
    <property type="match status" value="1"/>
</dbReference>
<evidence type="ECO:0000256" key="2">
    <source>
        <dbReference type="SAM" id="Phobius"/>
    </source>
</evidence>
<proteinExistence type="predicted"/>
<evidence type="ECO:0000259" key="3">
    <source>
        <dbReference type="PROSITE" id="PS50883"/>
    </source>
</evidence>
<dbReference type="Gene3D" id="3.30.70.270">
    <property type="match status" value="1"/>
</dbReference>
<name>A0ABU8EAN7_9ACTN</name>
<feature type="region of interest" description="Disordered" evidence="1">
    <location>
        <begin position="1"/>
        <end position="21"/>
    </location>
</feature>
<dbReference type="PROSITE" id="PS50887">
    <property type="entry name" value="GGDEF"/>
    <property type="match status" value="1"/>
</dbReference>
<sequence>MQGMAGRDPRRRDPRRDHPGWSTASRAAVWSATVFAVLAVGGLAVSPDLASPWQGVLAPVAFGLLSTLCAVVAGCAAVRATTLAPLWGSLAVVMLLFTAADLAYVAAPSLGAGPSWVDGVYGAAYLALLAMPFLFLRRLRLRPHPTVWVDGLTTGLGALALAAALVLATVDDADAATMLALGYVGADLLLIALLASLGSVLGCLRSVLLPVLAVGLQLVADLGQYLAGGLGAPSDLLYVTGPVLLAWAAHRCPPDWTVREQSWRLRLEVRRIVLPAGGATAALVVLAWSALHPLGPAPVLLAVAALVSMATRTVLTLRATENFYELRAQALSDPLTGLGNRRTLDAALADLPDDLPAALLLLDLDSFRDVNDGLGHAAGDEVLRLQAARLTGGDQTGRVAVRLEGDTFALVLRGTGPEEARRVAEEMATRLRAPLQVDGTRVRLTASVGVAVTTPGRPSGPLALLRRADEALTQAKHRAEAVVVDDQTPAHPGVEVSRLQLADELHTAISTAQLVLWFQPQLHVAPAGPVGTGGRTTTVAGCEALVRWEHPDRGLLGPETILSAAEHGRLLPALGDAVLGMAVAAVGGWWARFPVPVSVNLSATDLGDRRLPERVHGLLQQHHLPPWALTIEVVEDTLMVDPTRVAEVLRDLRDMGVGVALDDYGTGYSSLSYLHELPVDELKLDRSLTRDLATNPTATAIARHSIALAHDLGLRVVGEGIEDPEALDALVALGCDTVQGYLTGRPMPSAAWTTWLAEQAAPVLPVAPAPIPG</sequence>
<gene>
    <name evidence="5" type="ORF">UXQ13_19675</name>
</gene>
<feature type="transmembrane region" description="Helical" evidence="2">
    <location>
        <begin position="21"/>
        <end position="44"/>
    </location>
</feature>
<feature type="domain" description="GGDEF" evidence="4">
    <location>
        <begin position="355"/>
        <end position="486"/>
    </location>
</feature>
<dbReference type="PROSITE" id="PS50883">
    <property type="entry name" value="EAL"/>
    <property type="match status" value="1"/>
</dbReference>
<dbReference type="SMART" id="SM00052">
    <property type="entry name" value="EAL"/>
    <property type="match status" value="1"/>
</dbReference>
<evidence type="ECO:0000313" key="6">
    <source>
        <dbReference type="Proteomes" id="UP001373496"/>
    </source>
</evidence>
<accession>A0ABU8EAN7</accession>
<organism evidence="5 6">
    <name type="scientific">Klenkia terrae</name>
    <dbReference type="NCBI Taxonomy" id="1052259"/>
    <lineage>
        <taxon>Bacteria</taxon>
        <taxon>Bacillati</taxon>
        <taxon>Actinomycetota</taxon>
        <taxon>Actinomycetes</taxon>
        <taxon>Geodermatophilales</taxon>
        <taxon>Geodermatophilaceae</taxon>
        <taxon>Klenkia</taxon>
    </lineage>
</organism>
<dbReference type="PANTHER" id="PTHR33121:SF70">
    <property type="entry name" value="SIGNALING PROTEIN YKOW"/>
    <property type="match status" value="1"/>
</dbReference>
<dbReference type="InterPro" id="IPR000160">
    <property type="entry name" value="GGDEF_dom"/>
</dbReference>
<dbReference type="RefSeq" id="WP_336392816.1">
    <property type="nucleotide sequence ID" value="NZ_JBAPLV010000027.1"/>
</dbReference>
<dbReference type="CDD" id="cd01949">
    <property type="entry name" value="GGDEF"/>
    <property type="match status" value="1"/>
</dbReference>
<evidence type="ECO:0000256" key="1">
    <source>
        <dbReference type="SAM" id="MobiDB-lite"/>
    </source>
</evidence>
<dbReference type="InterPro" id="IPR043128">
    <property type="entry name" value="Rev_trsase/Diguanyl_cyclase"/>
</dbReference>
<keyword evidence="2" id="KW-0812">Transmembrane</keyword>
<comment type="caution">
    <text evidence="5">The sequence shown here is derived from an EMBL/GenBank/DDBJ whole genome shotgun (WGS) entry which is preliminary data.</text>
</comment>
<dbReference type="Proteomes" id="UP001373496">
    <property type="component" value="Unassembled WGS sequence"/>
</dbReference>
<feature type="transmembrane region" description="Helical" evidence="2">
    <location>
        <begin position="119"/>
        <end position="136"/>
    </location>
</feature>
<dbReference type="InterPro" id="IPR029787">
    <property type="entry name" value="Nucleotide_cyclase"/>
</dbReference>
<protein>
    <submittedName>
        <fullName evidence="5">Bifunctional diguanylate cyclase/phosphodiesterase</fullName>
    </submittedName>
</protein>
<keyword evidence="6" id="KW-1185">Reference proteome</keyword>
<reference evidence="5 6" key="1">
    <citation type="submission" date="2024-03" db="EMBL/GenBank/DDBJ databases">
        <title>Draft genome sequence of Klenkia terrae.</title>
        <authorList>
            <person name="Duangmal K."/>
            <person name="Chantavorakit T."/>
        </authorList>
    </citation>
    <scope>NUCLEOTIDE SEQUENCE [LARGE SCALE GENOMIC DNA]</scope>
    <source>
        <strain evidence="5 6">JCM 17786</strain>
    </source>
</reference>
<evidence type="ECO:0000313" key="5">
    <source>
        <dbReference type="EMBL" id="MEI4280703.1"/>
    </source>
</evidence>
<feature type="transmembrane region" description="Helical" evidence="2">
    <location>
        <begin position="56"/>
        <end position="78"/>
    </location>
</feature>
<dbReference type="SMART" id="SM00267">
    <property type="entry name" value="GGDEF"/>
    <property type="match status" value="1"/>
</dbReference>
<feature type="compositionally biased region" description="Basic and acidic residues" evidence="1">
    <location>
        <begin position="7"/>
        <end position="19"/>
    </location>
</feature>
<feature type="transmembrane region" description="Helical" evidence="2">
    <location>
        <begin position="148"/>
        <end position="170"/>
    </location>
</feature>
<dbReference type="Pfam" id="PF00990">
    <property type="entry name" value="GGDEF"/>
    <property type="match status" value="1"/>
</dbReference>
<dbReference type="PANTHER" id="PTHR33121">
    <property type="entry name" value="CYCLIC DI-GMP PHOSPHODIESTERASE PDEF"/>
    <property type="match status" value="1"/>
</dbReference>
<feature type="domain" description="EAL" evidence="3">
    <location>
        <begin position="498"/>
        <end position="760"/>
    </location>
</feature>
<dbReference type="CDD" id="cd01948">
    <property type="entry name" value="EAL"/>
    <property type="match status" value="1"/>
</dbReference>
<evidence type="ECO:0000259" key="4">
    <source>
        <dbReference type="PROSITE" id="PS50887"/>
    </source>
</evidence>
<feature type="transmembrane region" description="Helical" evidence="2">
    <location>
        <begin position="272"/>
        <end position="291"/>
    </location>
</feature>
<keyword evidence="2" id="KW-1133">Transmembrane helix</keyword>
<dbReference type="InterPro" id="IPR035919">
    <property type="entry name" value="EAL_sf"/>
</dbReference>
<dbReference type="InterPro" id="IPR001633">
    <property type="entry name" value="EAL_dom"/>
</dbReference>
<dbReference type="NCBIfam" id="TIGR00254">
    <property type="entry name" value="GGDEF"/>
    <property type="match status" value="1"/>
</dbReference>
<dbReference type="EMBL" id="JBAPLV010000027">
    <property type="protein sequence ID" value="MEI4280703.1"/>
    <property type="molecule type" value="Genomic_DNA"/>
</dbReference>
<dbReference type="Gene3D" id="3.20.20.450">
    <property type="entry name" value="EAL domain"/>
    <property type="match status" value="1"/>
</dbReference>
<feature type="transmembrane region" description="Helical" evidence="2">
    <location>
        <begin position="176"/>
        <end position="195"/>
    </location>
</feature>